<dbReference type="PANTHER" id="PTHR11757">
    <property type="entry name" value="PROTEASE FAMILY S9A OLIGOPEPTIDASE"/>
    <property type="match status" value="1"/>
</dbReference>
<dbReference type="InterPro" id="IPR001375">
    <property type="entry name" value="Peptidase_S9_cat"/>
</dbReference>
<dbReference type="Pfam" id="PF00326">
    <property type="entry name" value="Peptidase_S9"/>
    <property type="match status" value="1"/>
</dbReference>
<dbReference type="Proteomes" id="UP000242561">
    <property type="component" value="Chromosome"/>
</dbReference>
<dbReference type="PRINTS" id="PR00862">
    <property type="entry name" value="PROLIGOPTASE"/>
</dbReference>
<gene>
    <name evidence="8" type="ORF">LPB140_02525</name>
</gene>
<feature type="domain" description="Peptidase S9A N-terminal" evidence="7">
    <location>
        <begin position="16"/>
        <end position="417"/>
    </location>
</feature>
<dbReference type="GO" id="GO:0006508">
    <property type="term" value="P:proteolysis"/>
    <property type="evidence" value="ECO:0007669"/>
    <property type="project" value="UniProtKB-KW"/>
</dbReference>
<evidence type="ECO:0000259" key="7">
    <source>
        <dbReference type="Pfam" id="PF02897"/>
    </source>
</evidence>
<dbReference type="GO" id="GO:0004252">
    <property type="term" value="F:serine-type endopeptidase activity"/>
    <property type="evidence" value="ECO:0007669"/>
    <property type="project" value="InterPro"/>
</dbReference>
<dbReference type="InterPro" id="IPR051543">
    <property type="entry name" value="Serine_Peptidase_S9A"/>
</dbReference>
<keyword evidence="9" id="KW-1185">Reference proteome</keyword>
<dbReference type="InterPro" id="IPR023302">
    <property type="entry name" value="Pept_S9A_N"/>
</dbReference>
<proteinExistence type="inferred from homology"/>
<keyword evidence="2" id="KW-0645">Protease</keyword>
<evidence type="ECO:0000313" key="8">
    <source>
        <dbReference type="EMBL" id="APG63499.1"/>
    </source>
</evidence>
<dbReference type="InterPro" id="IPR002470">
    <property type="entry name" value="Peptidase_S9A"/>
</dbReference>
<dbReference type="Gene3D" id="2.130.10.120">
    <property type="entry name" value="Prolyl oligopeptidase, N-terminal domain"/>
    <property type="match status" value="1"/>
</dbReference>
<dbReference type="SUPFAM" id="SSF50993">
    <property type="entry name" value="Peptidase/esterase 'gauge' domain"/>
    <property type="match status" value="1"/>
</dbReference>
<keyword evidence="3" id="KW-0378">Hydrolase</keyword>
<accession>A0A1L3JEH9</accession>
<dbReference type="Pfam" id="PF02897">
    <property type="entry name" value="Peptidase_S9_N"/>
    <property type="match status" value="1"/>
</dbReference>
<sequence>MTDNISHNSVSSNKAPVAEKRDHSFTHHGITVSDPYHWLKDQSYPVIDDADVLDYLKEENAYFEGHMAAQKPLTDALFTEMKGRIKEDESSVPQKDGDWIYWSKFDEGDQYRKYYRKAANGSGEDILILDENKLAEGKEYFRLGALEISPDGKLAVYAYDDNGSERFEAHVRNLETMEELPDIIPGTLSSIVWTPDSKGFVYGLANENWRTDNLKYHILGSDPKNDKEIFREADEGYRVDVGLSAQEDYMFFVTGDNVTSEIRIVPASDPAATPILVKERKAGVQYSLDIRDGQLFILTNDQHVNFRLATASLEKPGEWSSIIDGSDENYLTSFELFKNFYVLESRVAGLDQIDIRDYDDANKVERIKFPEASYDAGMGNNPEFDVDKLRLSYESMVTPDTVYDYHIADKKLEVLKVQEIPSGYDAGEYETERVMITARDGVQVPVSIMYKKGFKKDGSQPLHLYAYGAYGYAVPPGFSTTRLSLVDRGFAYAIAHIRGGDDLGYQWYLDGKLKKRTNTFNDFVDVGRGLIERGYTAKGKLTASGGSAGGELMGAVANQAPEIFGAVVAHVPFVDVLNTMLDESLPLTPGEWPEWGNPITSKEDFEFIRSYSPYDQVEAKAYPPMLYTGGLNDPRVTYWEPAKMVAKLRDMKTDDNLLLMKINMGAGHGGKSGRWDRLTETAEEYAFILWQLGMTEE</sequence>
<dbReference type="Gene3D" id="3.40.50.1820">
    <property type="entry name" value="alpha/beta hydrolase"/>
    <property type="match status" value="1"/>
</dbReference>
<organism evidence="8 9">
    <name type="scientific">Sphingorhabdus lutea</name>
    <dbReference type="NCBI Taxonomy" id="1913578"/>
    <lineage>
        <taxon>Bacteria</taxon>
        <taxon>Pseudomonadati</taxon>
        <taxon>Pseudomonadota</taxon>
        <taxon>Alphaproteobacteria</taxon>
        <taxon>Sphingomonadales</taxon>
        <taxon>Sphingomonadaceae</taxon>
        <taxon>Sphingorhabdus</taxon>
    </lineage>
</organism>
<evidence type="ECO:0000256" key="4">
    <source>
        <dbReference type="ARBA" id="ARBA00022825"/>
    </source>
</evidence>
<feature type="region of interest" description="Disordered" evidence="5">
    <location>
        <begin position="1"/>
        <end position="22"/>
    </location>
</feature>
<feature type="compositionally biased region" description="Polar residues" evidence="5">
    <location>
        <begin position="1"/>
        <end position="14"/>
    </location>
</feature>
<dbReference type="STRING" id="1913578.LPB140_02525"/>
<evidence type="ECO:0000256" key="3">
    <source>
        <dbReference type="ARBA" id="ARBA00022801"/>
    </source>
</evidence>
<evidence type="ECO:0000256" key="2">
    <source>
        <dbReference type="ARBA" id="ARBA00022670"/>
    </source>
</evidence>
<reference evidence="8 9" key="1">
    <citation type="submission" date="2016-11" db="EMBL/GenBank/DDBJ databases">
        <title>Sphingorhabdus sp. LPB0140, isolated from marine environment.</title>
        <authorList>
            <person name="Kim E."/>
            <person name="Yi H."/>
        </authorList>
    </citation>
    <scope>NUCLEOTIDE SEQUENCE [LARGE SCALE GENOMIC DNA]</scope>
    <source>
        <strain evidence="8 9">LPB0140</strain>
    </source>
</reference>
<dbReference type="PANTHER" id="PTHR11757:SF19">
    <property type="entry name" value="PROLYL ENDOPEPTIDASE-LIKE"/>
    <property type="match status" value="1"/>
</dbReference>
<evidence type="ECO:0000313" key="9">
    <source>
        <dbReference type="Proteomes" id="UP000242561"/>
    </source>
</evidence>
<protein>
    <submittedName>
        <fullName evidence="8">S9 family peptidase</fullName>
    </submittedName>
</protein>
<evidence type="ECO:0000256" key="5">
    <source>
        <dbReference type="SAM" id="MobiDB-lite"/>
    </source>
</evidence>
<dbReference type="EMBL" id="CP018154">
    <property type="protein sequence ID" value="APG63499.1"/>
    <property type="molecule type" value="Genomic_DNA"/>
</dbReference>
<evidence type="ECO:0000256" key="1">
    <source>
        <dbReference type="ARBA" id="ARBA00005228"/>
    </source>
</evidence>
<dbReference type="InterPro" id="IPR029058">
    <property type="entry name" value="AB_hydrolase_fold"/>
</dbReference>
<evidence type="ECO:0000259" key="6">
    <source>
        <dbReference type="Pfam" id="PF00326"/>
    </source>
</evidence>
<keyword evidence="4" id="KW-0720">Serine protease</keyword>
<comment type="similarity">
    <text evidence="1">Belongs to the peptidase S9A family.</text>
</comment>
<dbReference type="SUPFAM" id="SSF53474">
    <property type="entry name" value="alpha/beta-Hydrolases"/>
    <property type="match status" value="1"/>
</dbReference>
<dbReference type="AlphaFoldDB" id="A0A1L3JEH9"/>
<name>A0A1L3JEH9_9SPHN</name>
<feature type="domain" description="Peptidase S9 prolyl oligopeptidase catalytic" evidence="6">
    <location>
        <begin position="478"/>
        <end position="694"/>
    </location>
</feature>
<dbReference type="KEGG" id="sphl:LPB140_02525"/>
<dbReference type="RefSeq" id="WP_072560187.1">
    <property type="nucleotide sequence ID" value="NZ_CP018154.1"/>
</dbReference>